<evidence type="ECO:0000313" key="2">
    <source>
        <dbReference type="EMBL" id="QCI60460.3"/>
    </source>
</evidence>
<dbReference type="Proteomes" id="UP000298642">
    <property type="component" value="Chromosome"/>
</dbReference>
<protein>
    <submittedName>
        <fullName evidence="2">Uncharacterized protein</fullName>
    </submittedName>
</protein>
<evidence type="ECO:0000256" key="1">
    <source>
        <dbReference type="SAM" id="Phobius"/>
    </source>
</evidence>
<keyword evidence="1" id="KW-1133">Transmembrane helix</keyword>
<keyword evidence="1" id="KW-0812">Transmembrane</keyword>
<proteinExistence type="predicted"/>
<gene>
    <name evidence="2" type="ORF">EIO64_15650</name>
</gene>
<dbReference type="AlphaFoldDB" id="A0A856I309"/>
<keyword evidence="3" id="KW-1185">Reference proteome</keyword>
<accession>A0A856I309</accession>
<keyword evidence="1" id="KW-0472">Membrane</keyword>
<sequence length="84" mass="8949">MSFHFYLFRSLFSPAGGQGAVFSQKGAASVGENQESIRLLHTIRNMLIGIGLMVSALGLLAFGYLFAEGTNLLQPCSSSAPCCF</sequence>
<reference evidence="3" key="1">
    <citation type="submission" date="2018-12" db="EMBL/GenBank/DDBJ databases">
        <title>Dusodibacter welbiota gen. nov., sp. nov., isolated from human faeces and emended description of the Oscillibacter genus.</title>
        <authorList>
            <person name="Le Roy T."/>
            <person name="Van der Smissen P."/>
            <person name="Delzenne N."/>
            <person name="Muccioli G."/>
            <person name="Collet J.F."/>
            <person name="Cani P.D."/>
        </authorList>
    </citation>
    <scope>NUCLEOTIDE SEQUENCE [LARGE SCALE GENOMIC DNA]</scope>
    <source>
        <strain evidence="3">J115</strain>
    </source>
</reference>
<dbReference type="EMBL" id="CP034413">
    <property type="protein sequence ID" value="QCI60460.3"/>
    <property type="molecule type" value="Genomic_DNA"/>
</dbReference>
<evidence type="ECO:0000313" key="3">
    <source>
        <dbReference type="Proteomes" id="UP000298642"/>
    </source>
</evidence>
<name>A0A856I309_9FIRM</name>
<feature type="transmembrane region" description="Helical" evidence="1">
    <location>
        <begin position="46"/>
        <end position="67"/>
    </location>
</feature>
<organism evidence="2 3">
    <name type="scientific">Dysosmobacter welbionis</name>
    <dbReference type="NCBI Taxonomy" id="2093857"/>
    <lineage>
        <taxon>Bacteria</taxon>
        <taxon>Bacillati</taxon>
        <taxon>Bacillota</taxon>
        <taxon>Clostridia</taxon>
        <taxon>Eubacteriales</taxon>
        <taxon>Oscillospiraceae</taxon>
        <taxon>Dysosmobacter</taxon>
    </lineage>
</organism>
<dbReference type="KEGG" id="obj:EIO64_15650"/>
<dbReference type="RefSeq" id="WP_207754056.1">
    <property type="nucleotide sequence ID" value="NZ_CP034413.3"/>
</dbReference>